<dbReference type="Pfam" id="PF00392">
    <property type="entry name" value="GntR"/>
    <property type="match status" value="1"/>
</dbReference>
<dbReference type="Gene3D" id="1.10.10.10">
    <property type="entry name" value="Winged helix-like DNA-binding domain superfamily/Winged helix DNA-binding domain"/>
    <property type="match status" value="1"/>
</dbReference>
<dbReference type="Gene3D" id="1.20.120.530">
    <property type="entry name" value="GntR ligand-binding domain-like"/>
    <property type="match status" value="1"/>
</dbReference>
<dbReference type="Pfam" id="PF07729">
    <property type="entry name" value="FCD"/>
    <property type="match status" value="1"/>
</dbReference>
<accession>A0A5C5Z8Q6</accession>
<sequence length="236" mass="25860">MASIRTPRNLCGQVVHDLGSRILAGEVKPGEPLPQETTLCEEMGVSRTVVREAIKSLAAKGLVESRAKRGTIVRPARVWNYLDPEVLEWQSQSDVNGQLLRYLTEFRQAIEPTAAALAAERASDDERALIQEAWEEMARGAGSVEAFHLADTRFHTEILHATGNPFFAPVANVISVSLEASLEVTNRQPVENLASVPVHQKVLDAILARKPKEASEAMRSHLKDAADRIERVLGSG</sequence>
<dbReference type="PRINTS" id="PR00035">
    <property type="entry name" value="HTHGNTR"/>
</dbReference>
<evidence type="ECO:0000256" key="1">
    <source>
        <dbReference type="ARBA" id="ARBA00023015"/>
    </source>
</evidence>
<dbReference type="PROSITE" id="PS50949">
    <property type="entry name" value="HTH_GNTR"/>
    <property type="match status" value="1"/>
</dbReference>
<name>A0A5C5Z8Q6_9BACT</name>
<dbReference type="SMART" id="SM00895">
    <property type="entry name" value="FCD"/>
    <property type="match status" value="1"/>
</dbReference>
<evidence type="ECO:0000256" key="3">
    <source>
        <dbReference type="ARBA" id="ARBA00023163"/>
    </source>
</evidence>
<organism evidence="5 6">
    <name type="scientific">Novipirellula herctigrandis</name>
    <dbReference type="NCBI Taxonomy" id="2527986"/>
    <lineage>
        <taxon>Bacteria</taxon>
        <taxon>Pseudomonadati</taxon>
        <taxon>Planctomycetota</taxon>
        <taxon>Planctomycetia</taxon>
        <taxon>Pirellulales</taxon>
        <taxon>Pirellulaceae</taxon>
        <taxon>Novipirellula</taxon>
    </lineage>
</organism>
<keyword evidence="2" id="KW-0238">DNA-binding</keyword>
<keyword evidence="3" id="KW-0804">Transcription</keyword>
<dbReference type="SUPFAM" id="SSF48008">
    <property type="entry name" value="GntR ligand-binding domain-like"/>
    <property type="match status" value="1"/>
</dbReference>
<proteinExistence type="predicted"/>
<evidence type="ECO:0000313" key="5">
    <source>
        <dbReference type="EMBL" id="TWT83580.1"/>
    </source>
</evidence>
<comment type="caution">
    <text evidence="5">The sequence shown here is derived from an EMBL/GenBank/DDBJ whole genome shotgun (WGS) entry which is preliminary data.</text>
</comment>
<dbReference type="GO" id="GO:0003700">
    <property type="term" value="F:DNA-binding transcription factor activity"/>
    <property type="evidence" value="ECO:0007669"/>
    <property type="project" value="InterPro"/>
</dbReference>
<dbReference type="InterPro" id="IPR000524">
    <property type="entry name" value="Tscrpt_reg_HTH_GntR"/>
</dbReference>
<feature type="domain" description="HTH gntR-type" evidence="4">
    <location>
        <begin position="8"/>
        <end position="76"/>
    </location>
</feature>
<dbReference type="OrthoDB" id="261145at2"/>
<dbReference type="GO" id="GO:0003677">
    <property type="term" value="F:DNA binding"/>
    <property type="evidence" value="ECO:0007669"/>
    <property type="project" value="UniProtKB-KW"/>
</dbReference>
<dbReference type="SUPFAM" id="SSF46785">
    <property type="entry name" value="Winged helix' DNA-binding domain"/>
    <property type="match status" value="1"/>
</dbReference>
<evidence type="ECO:0000256" key="2">
    <source>
        <dbReference type="ARBA" id="ARBA00023125"/>
    </source>
</evidence>
<dbReference type="PANTHER" id="PTHR43537">
    <property type="entry name" value="TRANSCRIPTIONAL REGULATOR, GNTR FAMILY"/>
    <property type="match status" value="1"/>
</dbReference>
<dbReference type="InterPro" id="IPR036390">
    <property type="entry name" value="WH_DNA-bd_sf"/>
</dbReference>
<dbReference type="InterPro" id="IPR011711">
    <property type="entry name" value="GntR_C"/>
</dbReference>
<dbReference type="AlphaFoldDB" id="A0A5C5Z8Q6"/>
<dbReference type="EMBL" id="SJPJ01000001">
    <property type="protein sequence ID" value="TWT83580.1"/>
    <property type="molecule type" value="Genomic_DNA"/>
</dbReference>
<protein>
    <submittedName>
        <fullName evidence="5">Pyruvate dehydrogenase complex repressor</fullName>
    </submittedName>
</protein>
<dbReference type="Proteomes" id="UP000315010">
    <property type="component" value="Unassembled WGS sequence"/>
</dbReference>
<dbReference type="PANTHER" id="PTHR43537:SF44">
    <property type="entry name" value="GNTR FAMILY REGULATORY PROTEIN"/>
    <property type="match status" value="1"/>
</dbReference>
<keyword evidence="5" id="KW-0670">Pyruvate</keyword>
<dbReference type="SMART" id="SM00345">
    <property type="entry name" value="HTH_GNTR"/>
    <property type="match status" value="1"/>
</dbReference>
<dbReference type="InterPro" id="IPR036388">
    <property type="entry name" value="WH-like_DNA-bd_sf"/>
</dbReference>
<dbReference type="CDD" id="cd07377">
    <property type="entry name" value="WHTH_GntR"/>
    <property type="match status" value="1"/>
</dbReference>
<reference evidence="5 6" key="1">
    <citation type="submission" date="2019-02" db="EMBL/GenBank/DDBJ databases">
        <title>Deep-cultivation of Planctomycetes and their phenomic and genomic characterization uncovers novel biology.</title>
        <authorList>
            <person name="Wiegand S."/>
            <person name="Jogler M."/>
            <person name="Boedeker C."/>
            <person name="Pinto D."/>
            <person name="Vollmers J."/>
            <person name="Rivas-Marin E."/>
            <person name="Kohn T."/>
            <person name="Peeters S.H."/>
            <person name="Heuer A."/>
            <person name="Rast P."/>
            <person name="Oberbeckmann S."/>
            <person name="Bunk B."/>
            <person name="Jeske O."/>
            <person name="Meyerdierks A."/>
            <person name="Storesund J.E."/>
            <person name="Kallscheuer N."/>
            <person name="Luecker S."/>
            <person name="Lage O.M."/>
            <person name="Pohl T."/>
            <person name="Merkel B.J."/>
            <person name="Hornburger P."/>
            <person name="Mueller R.-W."/>
            <person name="Bruemmer F."/>
            <person name="Labrenz M."/>
            <person name="Spormann A.M."/>
            <person name="Op Den Camp H."/>
            <person name="Overmann J."/>
            <person name="Amann R."/>
            <person name="Jetten M.S.M."/>
            <person name="Mascher T."/>
            <person name="Medema M.H."/>
            <person name="Devos D.P."/>
            <person name="Kaster A.-K."/>
            <person name="Ovreas L."/>
            <person name="Rohde M."/>
            <person name="Galperin M.Y."/>
            <person name="Jogler C."/>
        </authorList>
    </citation>
    <scope>NUCLEOTIDE SEQUENCE [LARGE SCALE GENOMIC DNA]</scope>
    <source>
        <strain evidence="5 6">CA13</strain>
    </source>
</reference>
<dbReference type="InterPro" id="IPR008920">
    <property type="entry name" value="TF_FadR/GntR_C"/>
</dbReference>
<gene>
    <name evidence="5" type="primary">pdhR</name>
    <name evidence="5" type="ORF">CA13_50470</name>
</gene>
<keyword evidence="6" id="KW-1185">Reference proteome</keyword>
<evidence type="ECO:0000313" key="6">
    <source>
        <dbReference type="Proteomes" id="UP000315010"/>
    </source>
</evidence>
<evidence type="ECO:0000259" key="4">
    <source>
        <dbReference type="PROSITE" id="PS50949"/>
    </source>
</evidence>
<keyword evidence="1" id="KW-0805">Transcription regulation</keyword>